<name>A0A1H7Q269_9SPHI</name>
<proteinExistence type="predicted"/>
<organism evidence="1 2">
    <name type="scientific">Parapedobacter koreensis</name>
    <dbReference type="NCBI Taxonomy" id="332977"/>
    <lineage>
        <taxon>Bacteria</taxon>
        <taxon>Pseudomonadati</taxon>
        <taxon>Bacteroidota</taxon>
        <taxon>Sphingobacteriia</taxon>
        <taxon>Sphingobacteriales</taxon>
        <taxon>Sphingobacteriaceae</taxon>
        <taxon>Parapedobacter</taxon>
    </lineage>
</organism>
<reference evidence="2" key="1">
    <citation type="submission" date="2016-10" db="EMBL/GenBank/DDBJ databases">
        <authorList>
            <person name="Varghese N."/>
            <person name="Submissions S."/>
        </authorList>
    </citation>
    <scope>NUCLEOTIDE SEQUENCE [LARGE SCALE GENOMIC DNA]</scope>
    <source>
        <strain evidence="2">Jip14</strain>
    </source>
</reference>
<protein>
    <submittedName>
        <fullName evidence="1">Uncharacterized protein</fullName>
    </submittedName>
</protein>
<keyword evidence="2" id="KW-1185">Reference proteome</keyword>
<evidence type="ECO:0000313" key="1">
    <source>
        <dbReference type="EMBL" id="SEL42241.1"/>
    </source>
</evidence>
<evidence type="ECO:0000313" key="2">
    <source>
        <dbReference type="Proteomes" id="UP000198916"/>
    </source>
</evidence>
<accession>A0A1H7Q269</accession>
<gene>
    <name evidence="1" type="ORF">SAMN05421740_105144</name>
</gene>
<sequence length="39" mass="4657">MHLILNRQRDFFTFFANGDGMVSVGGYYSLKKIRLRYNQ</sequence>
<dbReference type="EMBL" id="FNZR01000005">
    <property type="protein sequence ID" value="SEL42241.1"/>
    <property type="molecule type" value="Genomic_DNA"/>
</dbReference>
<dbReference type="Proteomes" id="UP000198916">
    <property type="component" value="Unassembled WGS sequence"/>
</dbReference>
<dbReference type="AlphaFoldDB" id="A0A1H7Q269"/>